<protein>
    <submittedName>
        <fullName evidence="2">Uncharacterized protein</fullName>
    </submittedName>
</protein>
<organism evidence="1 2">
    <name type="scientific">Romanomermis culicivorax</name>
    <name type="common">Nematode worm</name>
    <dbReference type="NCBI Taxonomy" id="13658"/>
    <lineage>
        <taxon>Eukaryota</taxon>
        <taxon>Metazoa</taxon>
        <taxon>Ecdysozoa</taxon>
        <taxon>Nematoda</taxon>
        <taxon>Enoplea</taxon>
        <taxon>Dorylaimia</taxon>
        <taxon>Mermithida</taxon>
        <taxon>Mermithoidea</taxon>
        <taxon>Mermithidae</taxon>
        <taxon>Romanomermis</taxon>
    </lineage>
</organism>
<evidence type="ECO:0000313" key="1">
    <source>
        <dbReference type="Proteomes" id="UP000887565"/>
    </source>
</evidence>
<evidence type="ECO:0000313" key="2">
    <source>
        <dbReference type="WBParaSite" id="nRc.2.0.1.t20541-RA"/>
    </source>
</evidence>
<keyword evidence="1" id="KW-1185">Reference proteome</keyword>
<sequence>MNRYSLSGYDGSLYVFRNINLQMFIICRSSHYDVEKTTTIKKTAEKQFMKYNLGASRRSLNYSICCGLA</sequence>
<dbReference type="WBParaSite" id="nRc.2.0.1.t20541-RA">
    <property type="protein sequence ID" value="nRc.2.0.1.t20541-RA"/>
    <property type="gene ID" value="nRc.2.0.1.g20541"/>
</dbReference>
<reference evidence="2" key="1">
    <citation type="submission" date="2022-11" db="UniProtKB">
        <authorList>
            <consortium name="WormBaseParasite"/>
        </authorList>
    </citation>
    <scope>IDENTIFICATION</scope>
</reference>
<dbReference type="Proteomes" id="UP000887565">
    <property type="component" value="Unplaced"/>
</dbReference>
<dbReference type="AlphaFoldDB" id="A0A915J251"/>
<name>A0A915J251_ROMCU</name>
<proteinExistence type="predicted"/>
<accession>A0A915J251</accession>